<feature type="domain" description="Thiopeptide-type bacteriocin biosynthesis" evidence="2">
    <location>
        <begin position="765"/>
        <end position="1024"/>
    </location>
</feature>
<name>A0ABV0BPF5_9SPHI</name>
<dbReference type="InterPro" id="IPR023809">
    <property type="entry name" value="Thiopep_bacteriocin_synth_dom"/>
</dbReference>
<dbReference type="NCBIfam" id="TIGR03891">
    <property type="entry name" value="thiopep_ocin"/>
    <property type="match status" value="1"/>
</dbReference>
<dbReference type="EMBL" id="JBDJNQ010000002">
    <property type="protein sequence ID" value="MEN5376655.1"/>
    <property type="molecule type" value="Genomic_DNA"/>
</dbReference>
<keyword evidence="4" id="KW-1185">Reference proteome</keyword>
<sequence length="1037" mass="122546">MKNSFFSIRTSTFPVADLLDLNKEIKKSENKEYYILFDFFKDMVAKDHILRASLVLASPTLLEEFLKLRNYINNKKTNKILFSLYKYFVRACFKTTPFGAFSGSSVGHFSDNDTKIVRENMRNASFFIDLDSEIKFKISDNLLKDEKILRTATFYTNNTLYLKNEKVIRFLKNDFVNNKNQHFICSVDNNYYLQKIITLGNQGISFEDLKNIFLSEEEELEIDGLYSFFKNMINEKILIPEFYPLLTENNFLEKIEHTYSKIQSSNYTFQIEKIRELIGVKRNINLPNYLGDLKDKVVVAFDYLKDEKNLFLLNSTYPFKNITVSNNTFDQIINSVKDFYVFFDKIKFQSLEEFKTKFQKRYDRQEIPLLEALDPDIGIGYGLLADNFDYAVQNVFKQTADNLVKNEKTTISKFDLYKLSLLIQATSNKDLNIKIDRNDIKEFGTKDFSIRECSITGSLYKDGVRDIFHLQSVSSPNALFKLSRFLWSDTELKDNAKKFKNSKIGDFILAEIIHSPQPRSQNIIARPLYTTDYYIPILNNSNCKDNNAILLNDILVSVVNDKVFLRLNNKNNFIIPINSTAHNFAYHNISVYKFLCDVQGDYEFTNFVWSWDNKIFRNFKFIPRVQYNSVILSKARWNIFREVGGKQENSLDFIKDFIATERIPNQVCLHISEDDEILIDLDTKIGLEILAKELQKTTHIILSEYLGDEIKSVSKNHNNKDLVNELIIPYFNQNINEHKYVPNNYTKEPTSLKGIKREFYFGSEWTYLKLYCSSKQANRILIDFVSPFFNKQIEDKLIDSWFFIRYSDPDNHIRIRFYSNTLVNLNITSDFIKKINETTLSKFIKDIQISKYSRELERYGWSNIPFVENIFFIDSVSVLSFLERVSKNNIDHLSIGFVSVYYWLKLFFKNLDDMLKFCTDIRDNFHSEFKRDISLIQEMNQKYELNKQNFDDALNNPQIVKDFKSRNREISQELEIILKSSYYLNNQKAYLILIFSLIHMSVNRLFTQKQRQFEFVLYNSIVKYLTSQKYIKKTYEF</sequence>
<organism evidence="3 4">
    <name type="scientific">Sphingobacterium kitahiroshimense</name>
    <dbReference type="NCBI Taxonomy" id="470446"/>
    <lineage>
        <taxon>Bacteria</taxon>
        <taxon>Pseudomonadati</taxon>
        <taxon>Bacteroidota</taxon>
        <taxon>Sphingobacteriia</taxon>
        <taxon>Sphingobacteriales</taxon>
        <taxon>Sphingobacteriaceae</taxon>
        <taxon>Sphingobacterium</taxon>
    </lineage>
</organism>
<evidence type="ECO:0000259" key="2">
    <source>
        <dbReference type="Pfam" id="PF14028"/>
    </source>
</evidence>
<accession>A0ABV0BPF5</accession>
<reference evidence="3 4" key="1">
    <citation type="submission" date="2024-04" db="EMBL/GenBank/DDBJ databases">
        <title>WGS of bacteria from Torrens River.</title>
        <authorList>
            <person name="Wyrsch E.R."/>
            <person name="Drigo B."/>
        </authorList>
    </citation>
    <scope>NUCLEOTIDE SEQUENCE [LARGE SCALE GENOMIC DNA]</scope>
    <source>
        <strain evidence="3 4">TWI391</strain>
    </source>
</reference>
<dbReference type="Pfam" id="PF14028">
    <property type="entry name" value="Lant_dehydr_C"/>
    <property type="match status" value="1"/>
</dbReference>
<comment type="caution">
    <text evidence="3">The sequence shown here is derived from an EMBL/GenBank/DDBJ whole genome shotgun (WGS) entry which is preliminary data.</text>
</comment>
<feature type="domain" description="Lantibiotic dehydratase N-terminal" evidence="1">
    <location>
        <begin position="47"/>
        <end position="690"/>
    </location>
</feature>
<proteinExistence type="predicted"/>
<protein>
    <submittedName>
        <fullName evidence="3">Thiopeptide-type bacteriocin biosynthesis protein</fullName>
    </submittedName>
</protein>
<evidence type="ECO:0000313" key="3">
    <source>
        <dbReference type="EMBL" id="MEN5376655.1"/>
    </source>
</evidence>
<dbReference type="InterPro" id="IPR006827">
    <property type="entry name" value="Lant_deHydtase_N"/>
</dbReference>
<evidence type="ECO:0000313" key="4">
    <source>
        <dbReference type="Proteomes" id="UP001409291"/>
    </source>
</evidence>
<dbReference type="RefSeq" id="WP_346580845.1">
    <property type="nucleotide sequence ID" value="NZ_JBDJLH010000003.1"/>
</dbReference>
<dbReference type="Pfam" id="PF04738">
    <property type="entry name" value="Lant_dehydr_N"/>
    <property type="match status" value="1"/>
</dbReference>
<gene>
    <name evidence="3" type="ORF">ABE541_05210</name>
</gene>
<evidence type="ECO:0000259" key="1">
    <source>
        <dbReference type="Pfam" id="PF04738"/>
    </source>
</evidence>
<dbReference type="Proteomes" id="UP001409291">
    <property type="component" value="Unassembled WGS sequence"/>
</dbReference>